<proteinExistence type="predicted"/>
<organism evidence="2 3">
    <name type="scientific">Anopheles maculatus</name>
    <dbReference type="NCBI Taxonomy" id="74869"/>
    <lineage>
        <taxon>Eukaryota</taxon>
        <taxon>Metazoa</taxon>
        <taxon>Ecdysozoa</taxon>
        <taxon>Arthropoda</taxon>
        <taxon>Hexapoda</taxon>
        <taxon>Insecta</taxon>
        <taxon>Pterygota</taxon>
        <taxon>Neoptera</taxon>
        <taxon>Endopterygota</taxon>
        <taxon>Diptera</taxon>
        <taxon>Nematocera</taxon>
        <taxon>Culicoidea</taxon>
        <taxon>Culicidae</taxon>
        <taxon>Anophelinae</taxon>
        <taxon>Anopheles</taxon>
        <taxon>Anopheles maculatus group</taxon>
    </lineage>
</organism>
<feature type="region of interest" description="Disordered" evidence="1">
    <location>
        <begin position="1"/>
        <end position="57"/>
    </location>
</feature>
<feature type="compositionally biased region" description="Low complexity" evidence="1">
    <location>
        <begin position="40"/>
        <end position="57"/>
    </location>
</feature>
<dbReference type="Proteomes" id="UP000075901">
    <property type="component" value="Unassembled WGS sequence"/>
</dbReference>
<evidence type="ECO:0000313" key="2">
    <source>
        <dbReference type="EnsemblMetazoa" id="AMAM005540-PA"/>
    </source>
</evidence>
<dbReference type="AlphaFoldDB" id="A0A182SF48"/>
<sequence>MHNIRENATTESATHCLRYMPKDPRLRSTGRPDPCGTLPSNSTTTANLSSSSSSSANATTNTFIAIVRFRRAPVCARVKKNIRSNIRSIVGDATSVRSRRQFILTSYATDTLTCLASGGQLLLNGV</sequence>
<keyword evidence="3" id="KW-1185">Reference proteome</keyword>
<evidence type="ECO:0000256" key="1">
    <source>
        <dbReference type="SAM" id="MobiDB-lite"/>
    </source>
</evidence>
<accession>A0A182SF48</accession>
<dbReference type="EnsemblMetazoa" id="AMAM005540-RA">
    <property type="protein sequence ID" value="AMAM005540-PA"/>
    <property type="gene ID" value="AMAM005540"/>
</dbReference>
<protein>
    <submittedName>
        <fullName evidence="2">Uncharacterized protein</fullName>
    </submittedName>
</protein>
<evidence type="ECO:0000313" key="3">
    <source>
        <dbReference type="Proteomes" id="UP000075901"/>
    </source>
</evidence>
<name>A0A182SF48_9DIPT</name>
<feature type="compositionally biased region" description="Polar residues" evidence="1">
    <location>
        <begin position="1"/>
        <end position="13"/>
    </location>
</feature>
<reference evidence="2" key="2">
    <citation type="submission" date="2020-05" db="UniProtKB">
        <authorList>
            <consortium name="EnsemblMetazoa"/>
        </authorList>
    </citation>
    <scope>IDENTIFICATION</scope>
    <source>
        <strain evidence="2">maculatus3</strain>
    </source>
</reference>
<dbReference type="VEuPathDB" id="VectorBase:AMAM005540"/>
<reference evidence="3" key="1">
    <citation type="submission" date="2013-09" db="EMBL/GenBank/DDBJ databases">
        <title>The Genome Sequence of Anopheles maculatus species B.</title>
        <authorList>
            <consortium name="The Broad Institute Genomics Platform"/>
            <person name="Neafsey D.E."/>
            <person name="Besansky N."/>
            <person name="Howell P."/>
            <person name="Walton C."/>
            <person name="Young S.K."/>
            <person name="Zeng Q."/>
            <person name="Gargeya S."/>
            <person name="Fitzgerald M."/>
            <person name="Haas B."/>
            <person name="Abouelleil A."/>
            <person name="Allen A.W."/>
            <person name="Alvarado L."/>
            <person name="Arachchi H.M."/>
            <person name="Berlin A.M."/>
            <person name="Chapman S.B."/>
            <person name="Gainer-Dewar J."/>
            <person name="Goldberg J."/>
            <person name="Griggs A."/>
            <person name="Gujja S."/>
            <person name="Hansen M."/>
            <person name="Howarth C."/>
            <person name="Imamovic A."/>
            <person name="Ireland A."/>
            <person name="Larimer J."/>
            <person name="McCowan C."/>
            <person name="Murphy C."/>
            <person name="Pearson M."/>
            <person name="Poon T.W."/>
            <person name="Priest M."/>
            <person name="Roberts A."/>
            <person name="Saif S."/>
            <person name="Shea T."/>
            <person name="Sisk P."/>
            <person name="Sykes S."/>
            <person name="Wortman J."/>
            <person name="Nusbaum C."/>
            <person name="Birren B."/>
        </authorList>
    </citation>
    <scope>NUCLEOTIDE SEQUENCE [LARGE SCALE GENOMIC DNA]</scope>
    <source>
        <strain evidence="3">maculatus3</strain>
    </source>
</reference>